<dbReference type="Proteomes" id="UP000515150">
    <property type="component" value="Chromosome 1"/>
</dbReference>
<gene>
    <name evidence="7" type="primary">LOC114863179</name>
</gene>
<dbReference type="PANTHER" id="PTHR22803">
    <property type="entry name" value="MANNOSE, PHOSPHOLIPASE, LECTIN RECEPTOR RELATED"/>
    <property type="match status" value="1"/>
</dbReference>
<dbReference type="InterPro" id="IPR033989">
    <property type="entry name" value="CD209-like_CTLD"/>
</dbReference>
<dbReference type="GO" id="GO:0030246">
    <property type="term" value="F:carbohydrate binding"/>
    <property type="evidence" value="ECO:0007669"/>
    <property type="project" value="UniProtKB-KW"/>
</dbReference>
<proteinExistence type="predicted"/>
<evidence type="ECO:0000259" key="5">
    <source>
        <dbReference type="PROSITE" id="PS50041"/>
    </source>
</evidence>
<keyword evidence="2" id="KW-1015">Disulfide bond</keyword>
<reference evidence="7" key="1">
    <citation type="submission" date="2025-08" db="UniProtKB">
        <authorList>
            <consortium name="RefSeq"/>
        </authorList>
    </citation>
    <scope>IDENTIFICATION</scope>
</reference>
<feature type="coiled-coil region" evidence="3">
    <location>
        <begin position="98"/>
        <end position="146"/>
    </location>
</feature>
<accession>A0A6P7NPG9</accession>
<dbReference type="Gene3D" id="3.10.100.10">
    <property type="entry name" value="Mannose-Binding Protein A, subunit A"/>
    <property type="match status" value="1"/>
</dbReference>
<dbReference type="InterPro" id="IPR016186">
    <property type="entry name" value="C-type_lectin-like/link_sf"/>
</dbReference>
<dbReference type="SMART" id="SM00034">
    <property type="entry name" value="CLECT"/>
    <property type="match status" value="1"/>
</dbReference>
<protein>
    <submittedName>
        <fullName evidence="7">CD209 antigen-like protein C</fullName>
    </submittedName>
</protein>
<dbReference type="PROSITE" id="PS50041">
    <property type="entry name" value="C_TYPE_LECTIN_2"/>
    <property type="match status" value="1"/>
</dbReference>
<keyword evidence="6" id="KW-1185">Reference proteome</keyword>
<feature type="transmembrane region" description="Helical" evidence="4">
    <location>
        <begin position="67"/>
        <end position="87"/>
    </location>
</feature>
<dbReference type="CDD" id="cd03590">
    <property type="entry name" value="CLECT_DC-SIGN_like"/>
    <property type="match status" value="1"/>
</dbReference>
<evidence type="ECO:0000313" key="7">
    <source>
        <dbReference type="RefSeq" id="XP_029019898.2"/>
    </source>
</evidence>
<evidence type="ECO:0000256" key="4">
    <source>
        <dbReference type="SAM" id="Phobius"/>
    </source>
</evidence>
<dbReference type="InterPro" id="IPR018378">
    <property type="entry name" value="C-type_lectin_CS"/>
</dbReference>
<dbReference type="PROSITE" id="PS00615">
    <property type="entry name" value="C_TYPE_LECTIN_1"/>
    <property type="match status" value="1"/>
</dbReference>
<dbReference type="InterPro" id="IPR001304">
    <property type="entry name" value="C-type_lectin-like"/>
</dbReference>
<dbReference type="OrthoDB" id="8950604at2759"/>
<dbReference type="GeneID" id="114863179"/>
<dbReference type="RefSeq" id="XP_029019898.2">
    <property type="nucleotide sequence ID" value="XM_029164065.3"/>
</dbReference>
<dbReference type="SUPFAM" id="SSF56436">
    <property type="entry name" value="C-type lectin-like"/>
    <property type="match status" value="1"/>
</dbReference>
<feature type="domain" description="C-type lectin" evidence="5">
    <location>
        <begin position="155"/>
        <end position="268"/>
    </location>
</feature>
<organism evidence="6 7">
    <name type="scientific">Betta splendens</name>
    <name type="common">Siamese fighting fish</name>
    <dbReference type="NCBI Taxonomy" id="158456"/>
    <lineage>
        <taxon>Eukaryota</taxon>
        <taxon>Metazoa</taxon>
        <taxon>Chordata</taxon>
        <taxon>Craniata</taxon>
        <taxon>Vertebrata</taxon>
        <taxon>Euteleostomi</taxon>
        <taxon>Actinopterygii</taxon>
        <taxon>Neopterygii</taxon>
        <taxon>Teleostei</taxon>
        <taxon>Neoteleostei</taxon>
        <taxon>Acanthomorphata</taxon>
        <taxon>Anabantaria</taxon>
        <taxon>Anabantiformes</taxon>
        <taxon>Anabantoidei</taxon>
        <taxon>Osphronemidae</taxon>
        <taxon>Betta</taxon>
    </lineage>
</organism>
<dbReference type="InterPro" id="IPR050111">
    <property type="entry name" value="C-type_lectin/snaclec_domain"/>
</dbReference>
<keyword evidence="1" id="KW-0430">Lectin</keyword>
<keyword evidence="4" id="KW-1133">Transmembrane helix</keyword>
<dbReference type="Pfam" id="PF00059">
    <property type="entry name" value="Lectin_C"/>
    <property type="match status" value="1"/>
</dbReference>
<dbReference type="KEGG" id="bspl:114863179"/>
<evidence type="ECO:0000313" key="6">
    <source>
        <dbReference type="Proteomes" id="UP000515150"/>
    </source>
</evidence>
<keyword evidence="3" id="KW-0175">Coiled coil</keyword>
<dbReference type="AlphaFoldDB" id="A0A6P7NPG9"/>
<keyword evidence="4" id="KW-0472">Membrane</keyword>
<dbReference type="Gene3D" id="1.20.5.400">
    <property type="match status" value="1"/>
</dbReference>
<dbReference type="InterPro" id="IPR016187">
    <property type="entry name" value="CTDL_fold"/>
</dbReference>
<sequence>MDEQDIYANVEGPSGTHVKWRRVKSSENIYQNEDTCCSVETDRTGPALSALQESNTVRNCSYRASTVFLGVLCLLLLVGLITVFVLYNERSSKCEMKRIQLKTSYKNLTKEKDQLQTSYNNLTKEKDQFHKQIEEITTELQRMLEALHSQEWKYFSHSLYYFSSTMKSWQESRNDCLQKESDLVIINSPEEQEFIRSWKKRAWIGLTDAETEGTWKWVDGTLLGSQRYWVKSEPNNEGNEDCGEIRKFDSQNSWNDVMCNLKNHWICETKLSSHLKLTGQK</sequence>
<evidence type="ECO:0000256" key="2">
    <source>
        <dbReference type="ARBA" id="ARBA00023157"/>
    </source>
</evidence>
<keyword evidence="4" id="KW-0812">Transmembrane</keyword>
<evidence type="ECO:0000256" key="3">
    <source>
        <dbReference type="SAM" id="Coils"/>
    </source>
</evidence>
<name>A0A6P7NPG9_BETSP</name>
<evidence type="ECO:0000256" key="1">
    <source>
        <dbReference type="ARBA" id="ARBA00022734"/>
    </source>
</evidence>